<dbReference type="STRING" id="287099.SAMN05660413_00534"/>
<dbReference type="AlphaFoldDB" id="A0A1I4Y540"/>
<reference evidence="1 2" key="1">
    <citation type="submission" date="2016-10" db="EMBL/GenBank/DDBJ databases">
        <authorList>
            <person name="de Groot N.N."/>
        </authorList>
    </citation>
    <scope>NUCLEOTIDE SEQUENCE [LARGE SCALE GENOMIC DNA]</scope>
    <source>
        <strain evidence="1 2">DSM 17794</strain>
    </source>
</reference>
<dbReference type="RefSeq" id="WP_245760371.1">
    <property type="nucleotide sequence ID" value="NZ_FOVL01000002.1"/>
</dbReference>
<evidence type="ECO:0000313" key="2">
    <source>
        <dbReference type="Proteomes" id="UP000199153"/>
    </source>
</evidence>
<dbReference type="Proteomes" id="UP000199153">
    <property type="component" value="Unassembled WGS sequence"/>
</dbReference>
<organism evidence="1 2">
    <name type="scientific">Salegentibacter flavus</name>
    <dbReference type="NCBI Taxonomy" id="287099"/>
    <lineage>
        <taxon>Bacteria</taxon>
        <taxon>Pseudomonadati</taxon>
        <taxon>Bacteroidota</taxon>
        <taxon>Flavobacteriia</taxon>
        <taxon>Flavobacteriales</taxon>
        <taxon>Flavobacteriaceae</taxon>
        <taxon>Salegentibacter</taxon>
    </lineage>
</organism>
<sequence>MRLEIIALPQSPANLENNSIKRILVVAESIDVEDSSGTKGRVALIKNLHKAGFELQVYHYTRNDIDLPGIPCFHIKENRRSFLFFLSRLERYIRYWLKINPNKLIENLFGFSFTLFNDRNSIVAGLKKVRGFEPDLVLTLSKGASFRPHHALLKLPKWHSKWMAYIHDPYPMHSYPRPYDWVEPGHQQKRKFFLRVAAKARYAAYPSILLAEWMQSYYGELKGKTVIIPHQIDEDEMELPALPNFFKKEAFTIVHAGALMGARNPMGLIRAFKKFLKEMPEAIPESQLIFLGAKSGYTREFEEIKKEIPQFYSSDDYLPFKQVQAIQKNAAVNVILEAKGPISPFLPGKFPHCIDAEKPILLLGPYYSESRRLLGEDYPWWSEINDEEKIFMIIKELYHNWKSNQNQLDYNYSELKTYLSVEYLESQFSVL</sequence>
<gene>
    <name evidence="1" type="ORF">SAMN05660413_00534</name>
</gene>
<dbReference type="SUPFAM" id="SSF53756">
    <property type="entry name" value="UDP-Glycosyltransferase/glycogen phosphorylase"/>
    <property type="match status" value="1"/>
</dbReference>
<protein>
    <submittedName>
        <fullName evidence="1">Uncharacterized protein</fullName>
    </submittedName>
</protein>
<name>A0A1I4Y540_9FLAO</name>
<accession>A0A1I4Y540</accession>
<proteinExistence type="predicted"/>
<keyword evidence="2" id="KW-1185">Reference proteome</keyword>
<dbReference type="EMBL" id="FOVL01000002">
    <property type="protein sequence ID" value="SFN33208.1"/>
    <property type="molecule type" value="Genomic_DNA"/>
</dbReference>
<evidence type="ECO:0000313" key="1">
    <source>
        <dbReference type="EMBL" id="SFN33208.1"/>
    </source>
</evidence>